<dbReference type="Proteomes" id="UP000655225">
    <property type="component" value="Unassembled WGS sequence"/>
</dbReference>
<evidence type="ECO:0000256" key="4">
    <source>
        <dbReference type="ARBA" id="ARBA00023110"/>
    </source>
</evidence>
<keyword evidence="4 6" id="KW-0697">Rotamase</keyword>
<feature type="transmembrane region" description="Helical" evidence="7">
    <location>
        <begin position="6"/>
        <end position="28"/>
    </location>
</feature>
<comment type="catalytic activity">
    <reaction evidence="1 6">
        <text>[protein]-peptidylproline (omega=180) = [protein]-peptidylproline (omega=0)</text>
        <dbReference type="Rhea" id="RHEA:16237"/>
        <dbReference type="Rhea" id="RHEA-COMP:10747"/>
        <dbReference type="Rhea" id="RHEA-COMP:10748"/>
        <dbReference type="ChEBI" id="CHEBI:83833"/>
        <dbReference type="ChEBI" id="CHEBI:83834"/>
        <dbReference type="EC" id="5.2.1.8"/>
    </reaction>
</comment>
<dbReference type="Gene3D" id="3.10.50.40">
    <property type="match status" value="1"/>
</dbReference>
<feature type="domain" description="PPIase FKBP-type" evidence="8">
    <location>
        <begin position="42"/>
        <end position="89"/>
    </location>
</feature>
<comment type="caution">
    <text evidence="9">The sequence shown here is derived from an EMBL/GenBank/DDBJ whole genome shotgun (WGS) entry which is preliminary data.</text>
</comment>
<dbReference type="InterPro" id="IPR007736">
    <property type="entry name" value="Caleosin-related"/>
</dbReference>
<keyword evidence="7" id="KW-0812">Transmembrane</keyword>
<dbReference type="InterPro" id="IPR001179">
    <property type="entry name" value="PPIase_FKBP_dom"/>
</dbReference>
<dbReference type="SUPFAM" id="SSF54534">
    <property type="entry name" value="FKBP-like"/>
    <property type="match status" value="1"/>
</dbReference>
<organism evidence="9 10">
    <name type="scientific">Tetracentron sinense</name>
    <name type="common">Spur-leaf</name>
    <dbReference type="NCBI Taxonomy" id="13715"/>
    <lineage>
        <taxon>Eukaryota</taxon>
        <taxon>Viridiplantae</taxon>
        <taxon>Streptophyta</taxon>
        <taxon>Embryophyta</taxon>
        <taxon>Tracheophyta</taxon>
        <taxon>Spermatophyta</taxon>
        <taxon>Magnoliopsida</taxon>
        <taxon>Trochodendrales</taxon>
        <taxon>Trochodendraceae</taxon>
        <taxon>Tetracentron</taxon>
    </lineage>
</organism>
<protein>
    <recommendedName>
        <fullName evidence="3 6">peptidylprolyl isomerase</fullName>
        <ecNumber evidence="3 6">5.2.1.8</ecNumber>
    </recommendedName>
</protein>
<evidence type="ECO:0000313" key="9">
    <source>
        <dbReference type="EMBL" id="KAF8391897.1"/>
    </source>
</evidence>
<evidence type="ECO:0000256" key="6">
    <source>
        <dbReference type="PROSITE-ProRule" id="PRU00277"/>
    </source>
</evidence>
<name>A0A834YU87_TETSI</name>
<dbReference type="Pfam" id="PF00254">
    <property type="entry name" value="FKBP_C"/>
    <property type="match status" value="1"/>
</dbReference>
<keyword evidence="7" id="KW-1133">Transmembrane helix</keyword>
<dbReference type="PANTHER" id="PTHR45779">
    <property type="entry name" value="PEPTIDYLPROLYL ISOMERASE"/>
    <property type="match status" value="1"/>
</dbReference>
<evidence type="ECO:0000256" key="1">
    <source>
        <dbReference type="ARBA" id="ARBA00000971"/>
    </source>
</evidence>
<evidence type="ECO:0000256" key="5">
    <source>
        <dbReference type="ARBA" id="ARBA00023235"/>
    </source>
</evidence>
<comment type="similarity">
    <text evidence="2">Belongs to the caleosin family.</text>
</comment>
<keyword evidence="7" id="KW-0472">Membrane</keyword>
<dbReference type="InterPro" id="IPR044609">
    <property type="entry name" value="FKBP2/11"/>
</dbReference>
<dbReference type="InterPro" id="IPR046357">
    <property type="entry name" value="PPIase_dom_sf"/>
</dbReference>
<evidence type="ECO:0000259" key="8">
    <source>
        <dbReference type="PROSITE" id="PS50059"/>
    </source>
</evidence>
<reference evidence="9 10" key="1">
    <citation type="submission" date="2020-04" db="EMBL/GenBank/DDBJ databases">
        <title>Plant Genome Project.</title>
        <authorList>
            <person name="Zhang R.-G."/>
        </authorList>
    </citation>
    <scope>NUCLEOTIDE SEQUENCE [LARGE SCALE GENOMIC DNA]</scope>
    <source>
        <strain evidence="9">YNK0</strain>
        <tissue evidence="9">Leaf</tissue>
    </source>
</reference>
<dbReference type="AlphaFoldDB" id="A0A834YU87"/>
<dbReference type="GO" id="GO:0003755">
    <property type="term" value="F:peptidyl-prolyl cis-trans isomerase activity"/>
    <property type="evidence" value="ECO:0007669"/>
    <property type="project" value="UniProtKB-KW"/>
</dbReference>
<dbReference type="EMBL" id="JABCRI010000016">
    <property type="protein sequence ID" value="KAF8391897.1"/>
    <property type="molecule type" value="Genomic_DNA"/>
</dbReference>
<accession>A0A834YU87</accession>
<dbReference type="EC" id="5.2.1.8" evidence="3 6"/>
<dbReference type="GO" id="GO:0005783">
    <property type="term" value="C:endoplasmic reticulum"/>
    <property type="evidence" value="ECO:0007669"/>
    <property type="project" value="TreeGrafter"/>
</dbReference>
<evidence type="ECO:0000256" key="2">
    <source>
        <dbReference type="ARBA" id="ARBA00006765"/>
    </source>
</evidence>
<dbReference type="PROSITE" id="PS50059">
    <property type="entry name" value="FKBP_PPIASE"/>
    <property type="match status" value="1"/>
</dbReference>
<evidence type="ECO:0000256" key="7">
    <source>
        <dbReference type="SAM" id="Phobius"/>
    </source>
</evidence>
<proteinExistence type="inferred from homology"/>
<gene>
    <name evidence="9" type="ORF">HHK36_022237</name>
</gene>
<evidence type="ECO:0000313" key="10">
    <source>
        <dbReference type="Proteomes" id="UP000655225"/>
    </source>
</evidence>
<dbReference type="OrthoDB" id="1902587at2759"/>
<evidence type="ECO:0000256" key="3">
    <source>
        <dbReference type="ARBA" id="ARBA00013194"/>
    </source>
</evidence>
<keyword evidence="10" id="KW-1185">Reference proteome</keyword>
<dbReference type="Pfam" id="PF05042">
    <property type="entry name" value="Caleosin"/>
    <property type="match status" value="1"/>
</dbReference>
<keyword evidence="5 6" id="KW-0413">Isomerase</keyword>
<sequence length="197" mass="22586">MNPQYILLVPLFTVCRLLIFTLIFLYLLQYKPESCDIQAHKGDKIKVHYRGKLTDGTVFDSSFERGDPIEFELGGGQVIKGNSKRQLRGTYKRRVVRFSQFATLQKETLSIFRALHGNVIVLVESRNIWVTVKIVSKLEWGILYVIARDEEGFLSKEAVRHCFDGSLFEYCAKVQRDTADIDKEDSMIGGLIPAMME</sequence>
<dbReference type="PANTHER" id="PTHR45779:SF6">
    <property type="entry name" value="PEPTIDYL-PROLYL CIS-TRANS ISOMERASE FKBP15-1"/>
    <property type="match status" value="1"/>
</dbReference>